<evidence type="ECO:0000256" key="1">
    <source>
        <dbReference type="ARBA" id="ARBA00023015"/>
    </source>
</evidence>
<dbReference type="InterPro" id="IPR023772">
    <property type="entry name" value="DNA-bd_HTH_TetR-type_CS"/>
</dbReference>
<dbReference type="SUPFAM" id="SSF48498">
    <property type="entry name" value="Tetracyclin repressor-like, C-terminal domain"/>
    <property type="match status" value="1"/>
</dbReference>
<dbReference type="PANTHER" id="PTHR30055">
    <property type="entry name" value="HTH-TYPE TRANSCRIPTIONAL REGULATOR RUTR"/>
    <property type="match status" value="1"/>
</dbReference>
<dbReference type="SUPFAM" id="SSF46689">
    <property type="entry name" value="Homeodomain-like"/>
    <property type="match status" value="1"/>
</dbReference>
<feature type="DNA-binding region" description="H-T-H motif" evidence="4">
    <location>
        <begin position="39"/>
        <end position="58"/>
    </location>
</feature>
<comment type="caution">
    <text evidence="6">The sequence shown here is derived from an EMBL/GenBank/DDBJ whole genome shotgun (WGS) entry which is preliminary data.</text>
</comment>
<dbReference type="InterPro" id="IPR036271">
    <property type="entry name" value="Tet_transcr_reg_TetR-rel_C_sf"/>
</dbReference>
<name>A0ABS4ISI8_9BACL</name>
<accession>A0ABS4ISI8</accession>
<dbReference type="PRINTS" id="PR00455">
    <property type="entry name" value="HTHTETR"/>
</dbReference>
<evidence type="ECO:0000313" key="6">
    <source>
        <dbReference type="EMBL" id="MBP1990531.1"/>
    </source>
</evidence>
<dbReference type="RefSeq" id="WP_209971297.1">
    <property type="nucleotide sequence ID" value="NZ_JAGGLB010000005.1"/>
</dbReference>
<dbReference type="Gene3D" id="1.10.357.10">
    <property type="entry name" value="Tetracycline Repressor, domain 2"/>
    <property type="match status" value="1"/>
</dbReference>
<dbReference type="Pfam" id="PF00440">
    <property type="entry name" value="TetR_N"/>
    <property type="match status" value="1"/>
</dbReference>
<sequence length="213" mass="24504">MDPKTRYEKERSDGKQLRLLTILEAAERVFTLKGIEKSTMQDVASEANIGIATLFRYFPKKEKLIVAIASQLLEPMLHRFQCVAELPLTCLEKLEKLFDFFIEDHTNPSIKFMVDFESYTSHSMDPLEDISIFNTLNRKISNEYSKIIQNGIEDGSIRSDLPIRETLTTIVNTFGLFSKKLSLQKNILLLESDLESDHQLAILKKILIDYLKA</sequence>
<dbReference type="InterPro" id="IPR050109">
    <property type="entry name" value="HTH-type_TetR-like_transc_reg"/>
</dbReference>
<evidence type="ECO:0000256" key="2">
    <source>
        <dbReference type="ARBA" id="ARBA00023125"/>
    </source>
</evidence>
<dbReference type="PANTHER" id="PTHR30055:SF234">
    <property type="entry name" value="HTH-TYPE TRANSCRIPTIONAL REGULATOR BETI"/>
    <property type="match status" value="1"/>
</dbReference>
<protein>
    <submittedName>
        <fullName evidence="6">AcrR family transcriptional regulator</fullName>
    </submittedName>
</protein>
<reference evidence="6 7" key="1">
    <citation type="submission" date="2021-03" db="EMBL/GenBank/DDBJ databases">
        <title>Genomic Encyclopedia of Type Strains, Phase IV (KMG-IV): sequencing the most valuable type-strain genomes for metagenomic binning, comparative biology and taxonomic classification.</title>
        <authorList>
            <person name="Goeker M."/>
        </authorList>
    </citation>
    <scope>NUCLEOTIDE SEQUENCE [LARGE SCALE GENOMIC DNA]</scope>
    <source>
        <strain evidence="6 7">DSM 26048</strain>
    </source>
</reference>
<organism evidence="6 7">
    <name type="scientific">Paenibacillus eucommiae</name>
    <dbReference type="NCBI Taxonomy" id="1355755"/>
    <lineage>
        <taxon>Bacteria</taxon>
        <taxon>Bacillati</taxon>
        <taxon>Bacillota</taxon>
        <taxon>Bacilli</taxon>
        <taxon>Bacillales</taxon>
        <taxon>Paenibacillaceae</taxon>
        <taxon>Paenibacillus</taxon>
    </lineage>
</organism>
<keyword evidence="2 4" id="KW-0238">DNA-binding</keyword>
<keyword evidence="1" id="KW-0805">Transcription regulation</keyword>
<proteinExistence type="predicted"/>
<evidence type="ECO:0000259" key="5">
    <source>
        <dbReference type="PROSITE" id="PS50977"/>
    </source>
</evidence>
<dbReference type="InterPro" id="IPR001647">
    <property type="entry name" value="HTH_TetR"/>
</dbReference>
<dbReference type="PROSITE" id="PS50977">
    <property type="entry name" value="HTH_TETR_2"/>
    <property type="match status" value="1"/>
</dbReference>
<keyword evidence="3" id="KW-0804">Transcription</keyword>
<dbReference type="Proteomes" id="UP001519287">
    <property type="component" value="Unassembled WGS sequence"/>
</dbReference>
<feature type="domain" description="HTH tetR-type" evidence="5">
    <location>
        <begin position="16"/>
        <end position="76"/>
    </location>
</feature>
<dbReference type="PROSITE" id="PS01081">
    <property type="entry name" value="HTH_TETR_1"/>
    <property type="match status" value="1"/>
</dbReference>
<gene>
    <name evidence="6" type="ORF">J2Z66_002137</name>
</gene>
<evidence type="ECO:0000256" key="4">
    <source>
        <dbReference type="PROSITE-ProRule" id="PRU00335"/>
    </source>
</evidence>
<keyword evidence="7" id="KW-1185">Reference proteome</keyword>
<dbReference type="InterPro" id="IPR009057">
    <property type="entry name" value="Homeodomain-like_sf"/>
</dbReference>
<evidence type="ECO:0000313" key="7">
    <source>
        <dbReference type="Proteomes" id="UP001519287"/>
    </source>
</evidence>
<evidence type="ECO:0000256" key="3">
    <source>
        <dbReference type="ARBA" id="ARBA00023163"/>
    </source>
</evidence>
<dbReference type="EMBL" id="JAGGLB010000005">
    <property type="protein sequence ID" value="MBP1990531.1"/>
    <property type="molecule type" value="Genomic_DNA"/>
</dbReference>